<dbReference type="InParanoid" id="C7Q1Z8"/>
<keyword evidence="2" id="KW-1185">Reference proteome</keyword>
<dbReference type="HOGENOM" id="CLU_1419182_0_0_11"/>
<dbReference type="AlphaFoldDB" id="C7Q1Z8"/>
<dbReference type="STRING" id="479433.Caci_6859"/>
<reference evidence="1 2" key="1">
    <citation type="journal article" date="2009" name="Stand. Genomic Sci.">
        <title>Complete genome sequence of Catenulispora acidiphila type strain (ID 139908).</title>
        <authorList>
            <person name="Copeland A."/>
            <person name="Lapidus A."/>
            <person name="Glavina Del Rio T."/>
            <person name="Nolan M."/>
            <person name="Lucas S."/>
            <person name="Chen F."/>
            <person name="Tice H."/>
            <person name="Cheng J.F."/>
            <person name="Bruce D."/>
            <person name="Goodwin L."/>
            <person name="Pitluck S."/>
            <person name="Mikhailova N."/>
            <person name="Pati A."/>
            <person name="Ivanova N."/>
            <person name="Mavromatis K."/>
            <person name="Chen A."/>
            <person name="Palaniappan K."/>
            <person name="Chain P."/>
            <person name="Land M."/>
            <person name="Hauser L."/>
            <person name="Chang Y.J."/>
            <person name="Jeffries C.D."/>
            <person name="Chertkov O."/>
            <person name="Brettin T."/>
            <person name="Detter J.C."/>
            <person name="Han C."/>
            <person name="Ali Z."/>
            <person name="Tindall B.J."/>
            <person name="Goker M."/>
            <person name="Bristow J."/>
            <person name="Eisen J.A."/>
            <person name="Markowitz V."/>
            <person name="Hugenholtz P."/>
            <person name="Kyrpides N.C."/>
            <person name="Klenk H.P."/>
        </authorList>
    </citation>
    <scope>NUCLEOTIDE SEQUENCE [LARGE SCALE GENOMIC DNA]</scope>
    <source>
        <strain evidence="2">DSM 44928 / JCM 14897 / NBRC 102108 / NRRL B-24433 / ID139908</strain>
    </source>
</reference>
<dbReference type="EMBL" id="CP001700">
    <property type="protein sequence ID" value="ACU75699.1"/>
    <property type="molecule type" value="Genomic_DNA"/>
</dbReference>
<accession>C7Q1Z8</accession>
<dbReference type="KEGG" id="cai:Caci_6859"/>
<name>C7Q1Z8_CATAD</name>
<dbReference type="RefSeq" id="WP_015795427.1">
    <property type="nucleotide sequence ID" value="NC_013131.1"/>
</dbReference>
<evidence type="ECO:0000313" key="1">
    <source>
        <dbReference type="EMBL" id="ACU75699.1"/>
    </source>
</evidence>
<evidence type="ECO:0000313" key="2">
    <source>
        <dbReference type="Proteomes" id="UP000000851"/>
    </source>
</evidence>
<dbReference type="Proteomes" id="UP000000851">
    <property type="component" value="Chromosome"/>
</dbReference>
<sequence>MNASQFDLQRRAGEALLAAGWHAASIAVAAKPGSAWNLVDPTRRIRVRMSADLAASMAEITAASRPSGNDAADSWRLTVHHAPPARIVAGALNAPAALVRATGAERRAISRALESSGMRADRGRLTRALSGTSCWSGSSREAEAIWTAPSRTRRGGWLISTAAVLLEATHAIPAAVLVPLINPDPLAEAQS</sequence>
<organism evidence="1 2">
    <name type="scientific">Catenulispora acidiphila (strain DSM 44928 / JCM 14897 / NBRC 102108 / NRRL B-24433 / ID139908)</name>
    <dbReference type="NCBI Taxonomy" id="479433"/>
    <lineage>
        <taxon>Bacteria</taxon>
        <taxon>Bacillati</taxon>
        <taxon>Actinomycetota</taxon>
        <taxon>Actinomycetes</taxon>
        <taxon>Catenulisporales</taxon>
        <taxon>Catenulisporaceae</taxon>
        <taxon>Catenulispora</taxon>
    </lineage>
</organism>
<protein>
    <submittedName>
        <fullName evidence="1">Uncharacterized protein</fullName>
    </submittedName>
</protein>
<gene>
    <name evidence="1" type="ordered locus">Caci_6859</name>
</gene>
<proteinExistence type="predicted"/>